<evidence type="ECO:0000256" key="10">
    <source>
        <dbReference type="ARBA" id="ARBA00023004"/>
    </source>
</evidence>
<evidence type="ECO:0000259" key="15">
    <source>
        <dbReference type="PROSITE" id="PS51384"/>
    </source>
</evidence>
<keyword evidence="6" id="KW-0479">Metal-binding</keyword>
<dbReference type="Pfam" id="PF01794">
    <property type="entry name" value="Ferric_reduct"/>
    <property type="match status" value="1"/>
</dbReference>
<evidence type="ECO:0000256" key="14">
    <source>
        <dbReference type="SAM" id="Phobius"/>
    </source>
</evidence>
<feature type="transmembrane region" description="Helical" evidence="14">
    <location>
        <begin position="261"/>
        <end position="285"/>
    </location>
</feature>
<keyword evidence="3" id="KW-0285">Flavoprotein</keyword>
<keyword evidence="4 14" id="KW-0812">Transmembrane</keyword>
<evidence type="ECO:0000256" key="7">
    <source>
        <dbReference type="ARBA" id="ARBA00022827"/>
    </source>
</evidence>
<keyword evidence="8 14" id="KW-1133">Transmembrane helix</keyword>
<dbReference type="PRINTS" id="PR00410">
    <property type="entry name" value="PHEHYDRXLASE"/>
</dbReference>
<feature type="domain" description="FAD-binding FR-type" evidence="15">
    <location>
        <begin position="354"/>
        <end position="454"/>
    </location>
</feature>
<evidence type="ECO:0000256" key="9">
    <source>
        <dbReference type="ARBA" id="ARBA00023002"/>
    </source>
</evidence>
<feature type="transmembrane region" description="Helical" evidence="14">
    <location>
        <begin position="328"/>
        <end position="348"/>
    </location>
</feature>
<accession>A0ABP6JYK2</accession>
<dbReference type="InterPro" id="IPR039261">
    <property type="entry name" value="FNR_nucleotide-bd"/>
</dbReference>
<feature type="transmembrane region" description="Helical" evidence="14">
    <location>
        <begin position="227"/>
        <end position="249"/>
    </location>
</feature>
<evidence type="ECO:0000256" key="3">
    <source>
        <dbReference type="ARBA" id="ARBA00022630"/>
    </source>
</evidence>
<proteinExistence type="predicted"/>
<dbReference type="EMBL" id="BAAAUD010000047">
    <property type="protein sequence ID" value="GAA2955536.1"/>
    <property type="molecule type" value="Genomic_DNA"/>
</dbReference>
<dbReference type="CDD" id="cd06198">
    <property type="entry name" value="FNR_like_3"/>
    <property type="match status" value="1"/>
</dbReference>
<feature type="compositionally biased region" description="Low complexity" evidence="13">
    <location>
        <begin position="119"/>
        <end position="133"/>
    </location>
</feature>
<gene>
    <name evidence="16" type="ORF">GCM10010446_45690</name>
</gene>
<feature type="compositionally biased region" description="Low complexity" evidence="13">
    <location>
        <begin position="17"/>
        <end position="29"/>
    </location>
</feature>
<dbReference type="PANTHER" id="PTHR47354:SF8">
    <property type="entry name" value="1,2-PHENYLACETYL-COA EPOXIDASE, SUBUNIT E"/>
    <property type="match status" value="1"/>
</dbReference>
<sequence>MTFEATYPQTDLRTAPRTDPQQTQQTQQPPRVPQVPHEVYPALSAYLSRAEGATGGPASGTRRRRRAAVPGKERAGSAPSAGRDAARAPGPGAPWGPPSPAPGTLPTPGVPPRPPRPPATAAAPGPAADGPGPYAAAAAAPGVGTTVRVGPRSMRTGIVAGAGAVGGMWGVQAAPSARLDVLFATGAHLTGLLAGYGVLVMLLLMARVPAVEHGVGADRLARWHVLGGRYVLSLCLGHALLAFCGYAAHSGTGLFATVEGLLGYGAIATATAGTVLLVAVGVTSARAVRRRLPHETWRAVHLLTYLGAALAFAHQLVGPDVAGSALTVWLWAMMHASVAVLLVWYRGIVPVRQALRHSLRVVEVRTEGPEVVSVLVQGIGVDALRAEPGQFFRWRFLQRRIWHTALPFSLSAPVRDDILRVTVKAAGDHTRRIRRLRPGTRVLATGPFGALTAHRRTCRKVLLLAGGVGITPLRALFETLPGGPGDITLLYRAHNADQLVLKEELEEIARTRRAGLHYLLGPSGAVFDPLAPEALRALVPDIAGHDVYLCGPPRMAETAVAALTRAGVPAERIHSEYFSF</sequence>
<dbReference type="InterPro" id="IPR017927">
    <property type="entry name" value="FAD-bd_FR_type"/>
</dbReference>
<evidence type="ECO:0000256" key="12">
    <source>
        <dbReference type="ARBA" id="ARBA00023136"/>
    </source>
</evidence>
<dbReference type="PROSITE" id="PS51384">
    <property type="entry name" value="FAD_FR"/>
    <property type="match status" value="1"/>
</dbReference>
<evidence type="ECO:0000256" key="5">
    <source>
        <dbReference type="ARBA" id="ARBA00022714"/>
    </source>
</evidence>
<evidence type="ECO:0000256" key="6">
    <source>
        <dbReference type="ARBA" id="ARBA00022723"/>
    </source>
</evidence>
<dbReference type="Pfam" id="PF00175">
    <property type="entry name" value="NAD_binding_1"/>
    <property type="match status" value="1"/>
</dbReference>
<dbReference type="InterPro" id="IPR017938">
    <property type="entry name" value="Riboflavin_synthase-like_b-brl"/>
</dbReference>
<dbReference type="Gene3D" id="2.40.30.10">
    <property type="entry name" value="Translation factors"/>
    <property type="match status" value="1"/>
</dbReference>
<dbReference type="SUPFAM" id="SSF52343">
    <property type="entry name" value="Ferredoxin reductase-like, C-terminal NADP-linked domain"/>
    <property type="match status" value="1"/>
</dbReference>
<dbReference type="InterPro" id="IPR001433">
    <property type="entry name" value="OxRdtase_FAD/NAD-bd"/>
</dbReference>
<name>A0ABP6JYK2_9ACTN</name>
<keyword evidence="11" id="KW-0411">Iron-sulfur</keyword>
<evidence type="ECO:0000256" key="2">
    <source>
        <dbReference type="ARBA" id="ARBA00004141"/>
    </source>
</evidence>
<feature type="transmembrane region" description="Helical" evidence="14">
    <location>
        <begin position="297"/>
        <end position="316"/>
    </location>
</feature>
<evidence type="ECO:0000256" key="1">
    <source>
        <dbReference type="ARBA" id="ARBA00001974"/>
    </source>
</evidence>
<evidence type="ECO:0000256" key="13">
    <source>
        <dbReference type="SAM" id="MobiDB-lite"/>
    </source>
</evidence>
<keyword evidence="10" id="KW-0408">Iron</keyword>
<dbReference type="InterPro" id="IPR050415">
    <property type="entry name" value="MRET"/>
</dbReference>
<dbReference type="SUPFAM" id="SSF63380">
    <property type="entry name" value="Riboflavin synthase domain-like"/>
    <property type="match status" value="1"/>
</dbReference>
<dbReference type="Gene3D" id="3.40.50.80">
    <property type="entry name" value="Nucleotide-binding domain of ferredoxin-NADP reductase (FNR) module"/>
    <property type="match status" value="1"/>
</dbReference>
<keyword evidence="9" id="KW-0560">Oxidoreductase</keyword>
<evidence type="ECO:0000256" key="4">
    <source>
        <dbReference type="ARBA" id="ARBA00022692"/>
    </source>
</evidence>
<feature type="compositionally biased region" description="Pro residues" evidence="13">
    <location>
        <begin position="91"/>
        <end position="118"/>
    </location>
</feature>
<evidence type="ECO:0000256" key="11">
    <source>
        <dbReference type="ARBA" id="ARBA00023014"/>
    </source>
</evidence>
<comment type="subcellular location">
    <subcellularLocation>
        <location evidence="2">Membrane</location>
        <topology evidence="2">Multi-pass membrane protein</topology>
    </subcellularLocation>
</comment>
<keyword evidence="17" id="KW-1185">Reference proteome</keyword>
<feature type="compositionally biased region" description="Low complexity" evidence="13">
    <location>
        <begin position="76"/>
        <end position="90"/>
    </location>
</feature>
<comment type="caution">
    <text evidence="16">The sequence shown here is derived from an EMBL/GenBank/DDBJ whole genome shotgun (WGS) entry which is preliminary data.</text>
</comment>
<evidence type="ECO:0000256" key="8">
    <source>
        <dbReference type="ARBA" id="ARBA00022989"/>
    </source>
</evidence>
<feature type="region of interest" description="Disordered" evidence="13">
    <location>
        <begin position="1"/>
        <end position="133"/>
    </location>
</feature>
<dbReference type="InterPro" id="IPR013130">
    <property type="entry name" value="Fe3_Rdtase_TM_dom"/>
</dbReference>
<dbReference type="Proteomes" id="UP001500403">
    <property type="component" value="Unassembled WGS sequence"/>
</dbReference>
<reference evidence="17" key="1">
    <citation type="journal article" date="2019" name="Int. J. Syst. Evol. Microbiol.">
        <title>The Global Catalogue of Microorganisms (GCM) 10K type strain sequencing project: providing services to taxonomists for standard genome sequencing and annotation.</title>
        <authorList>
            <consortium name="The Broad Institute Genomics Platform"/>
            <consortium name="The Broad Institute Genome Sequencing Center for Infectious Disease"/>
            <person name="Wu L."/>
            <person name="Ma J."/>
        </authorList>
    </citation>
    <scope>NUCLEOTIDE SEQUENCE [LARGE SCALE GENOMIC DNA]</scope>
    <source>
        <strain evidence="17">JCM 9088</strain>
    </source>
</reference>
<keyword evidence="7" id="KW-0274">FAD</keyword>
<organism evidence="16 17">
    <name type="scientific">Streptomyces enissocaesilis</name>
    <dbReference type="NCBI Taxonomy" id="332589"/>
    <lineage>
        <taxon>Bacteria</taxon>
        <taxon>Bacillati</taxon>
        <taxon>Actinomycetota</taxon>
        <taxon>Actinomycetes</taxon>
        <taxon>Kitasatosporales</taxon>
        <taxon>Streptomycetaceae</taxon>
        <taxon>Streptomyces</taxon>
        <taxon>Streptomyces rochei group</taxon>
    </lineage>
</organism>
<protein>
    <recommendedName>
        <fullName evidence="15">FAD-binding FR-type domain-containing protein</fullName>
    </recommendedName>
</protein>
<dbReference type="PANTHER" id="PTHR47354">
    <property type="entry name" value="NADH OXIDOREDUCTASE HCR"/>
    <property type="match status" value="1"/>
</dbReference>
<keyword evidence="5" id="KW-0001">2Fe-2S</keyword>
<feature type="transmembrane region" description="Helical" evidence="14">
    <location>
        <begin position="181"/>
        <end position="206"/>
    </location>
</feature>
<keyword evidence="12 14" id="KW-0472">Membrane</keyword>
<evidence type="ECO:0000313" key="17">
    <source>
        <dbReference type="Proteomes" id="UP001500403"/>
    </source>
</evidence>
<evidence type="ECO:0000313" key="16">
    <source>
        <dbReference type="EMBL" id="GAA2955536.1"/>
    </source>
</evidence>
<comment type="cofactor">
    <cofactor evidence="1">
        <name>FAD</name>
        <dbReference type="ChEBI" id="CHEBI:57692"/>
    </cofactor>
</comment>
<feature type="transmembrane region" description="Helical" evidence="14">
    <location>
        <begin position="157"/>
        <end position="175"/>
    </location>
</feature>